<dbReference type="Gene3D" id="3.10.180.10">
    <property type="entry name" value="2,3-Dihydroxybiphenyl 1,2-Dioxygenase, domain 1"/>
    <property type="match status" value="1"/>
</dbReference>
<name>A0A382V8N3_9ZZZZ</name>
<dbReference type="AlphaFoldDB" id="A0A382V8N3"/>
<organism evidence="2">
    <name type="scientific">marine metagenome</name>
    <dbReference type="NCBI Taxonomy" id="408172"/>
    <lineage>
        <taxon>unclassified sequences</taxon>
        <taxon>metagenomes</taxon>
        <taxon>ecological metagenomes</taxon>
    </lineage>
</organism>
<reference evidence="2" key="1">
    <citation type="submission" date="2018-05" db="EMBL/GenBank/DDBJ databases">
        <authorList>
            <person name="Lanie J.A."/>
            <person name="Ng W.-L."/>
            <person name="Kazmierczak K.M."/>
            <person name="Andrzejewski T.M."/>
            <person name="Davidsen T.M."/>
            <person name="Wayne K.J."/>
            <person name="Tettelin H."/>
            <person name="Glass J.I."/>
            <person name="Rusch D."/>
            <person name="Podicherti R."/>
            <person name="Tsui H.-C.T."/>
            <person name="Winkler M.E."/>
        </authorList>
    </citation>
    <scope>NUCLEOTIDE SEQUENCE</scope>
</reference>
<feature type="domain" description="VOC" evidence="1">
    <location>
        <begin position="4"/>
        <end position="117"/>
    </location>
</feature>
<gene>
    <name evidence="2" type="ORF">METZ01_LOCUS395693</name>
</gene>
<dbReference type="InterPro" id="IPR029068">
    <property type="entry name" value="Glyas_Bleomycin-R_OHBP_Dase"/>
</dbReference>
<dbReference type="InterPro" id="IPR037523">
    <property type="entry name" value="VOC_core"/>
</dbReference>
<dbReference type="Pfam" id="PF00903">
    <property type="entry name" value="Glyoxalase"/>
    <property type="match status" value="1"/>
</dbReference>
<sequence>MITGVVGITLWTDDLERMFRFYNDLLQLPLHSRHPDFIAFELGDIRFNIGLHGEVKGGSQDPYRVMPHLGVQDIHGICQLLADQGVEFIRPPEMEHWGGWIATLKDPDGNILQLLQLP</sequence>
<proteinExistence type="predicted"/>
<dbReference type="PROSITE" id="PS51819">
    <property type="entry name" value="VOC"/>
    <property type="match status" value="1"/>
</dbReference>
<dbReference type="SUPFAM" id="SSF54593">
    <property type="entry name" value="Glyoxalase/Bleomycin resistance protein/Dihydroxybiphenyl dioxygenase"/>
    <property type="match status" value="1"/>
</dbReference>
<evidence type="ECO:0000313" key="2">
    <source>
        <dbReference type="EMBL" id="SVD42839.1"/>
    </source>
</evidence>
<dbReference type="EMBL" id="UINC01150015">
    <property type="protein sequence ID" value="SVD42839.1"/>
    <property type="molecule type" value="Genomic_DNA"/>
</dbReference>
<protein>
    <recommendedName>
        <fullName evidence="1">VOC domain-containing protein</fullName>
    </recommendedName>
</protein>
<accession>A0A382V8N3</accession>
<dbReference type="InterPro" id="IPR004360">
    <property type="entry name" value="Glyas_Fos-R_dOase_dom"/>
</dbReference>
<evidence type="ECO:0000259" key="1">
    <source>
        <dbReference type="PROSITE" id="PS51819"/>
    </source>
</evidence>